<dbReference type="InterPro" id="IPR017170">
    <property type="entry name" value="Lhr-like"/>
</dbReference>
<keyword evidence="2" id="KW-0227">DNA damage</keyword>
<evidence type="ECO:0000256" key="7">
    <source>
        <dbReference type="ARBA" id="ARBA00023204"/>
    </source>
</evidence>
<dbReference type="InterPro" id="IPR027417">
    <property type="entry name" value="P-loop_NTPase"/>
</dbReference>
<evidence type="ECO:0000256" key="1">
    <source>
        <dbReference type="ARBA" id="ARBA00022741"/>
    </source>
</evidence>
<evidence type="ECO:0000256" key="9">
    <source>
        <dbReference type="ARBA" id="ARBA00093467"/>
    </source>
</evidence>
<keyword evidence="5" id="KW-0067">ATP-binding</keyword>
<evidence type="ECO:0000313" key="13">
    <source>
        <dbReference type="Proteomes" id="UP000216991"/>
    </source>
</evidence>
<dbReference type="PROSITE" id="PS51194">
    <property type="entry name" value="HELICASE_CTER"/>
    <property type="match status" value="1"/>
</dbReference>
<dbReference type="InterPro" id="IPR026362">
    <property type="entry name" value="DEXH_lig_assoc"/>
</dbReference>
<dbReference type="PANTHER" id="PTHR47962:SF3">
    <property type="entry name" value="LARGE ATP-DEPENDENT HELICASE-RELATED PROTEIN"/>
    <property type="match status" value="1"/>
</dbReference>
<keyword evidence="6" id="KW-0238">DNA-binding</keyword>
<dbReference type="EMBL" id="NOXT01000102">
    <property type="protein sequence ID" value="OYQ30076.1"/>
    <property type="molecule type" value="Genomic_DNA"/>
</dbReference>
<dbReference type="PANTHER" id="PTHR47962">
    <property type="entry name" value="ATP-DEPENDENT HELICASE LHR-RELATED-RELATED"/>
    <property type="match status" value="1"/>
</dbReference>
<gene>
    <name evidence="12" type="ORF">CHU93_06970</name>
</gene>
<dbReference type="InterPro" id="IPR052511">
    <property type="entry name" value="ATP-dep_Helicase"/>
</dbReference>
<dbReference type="GO" id="GO:0016874">
    <property type="term" value="F:ligase activity"/>
    <property type="evidence" value="ECO:0007669"/>
    <property type="project" value="UniProtKB-KW"/>
</dbReference>
<feature type="domain" description="Helicase C-terminal" evidence="11">
    <location>
        <begin position="240"/>
        <end position="390"/>
    </location>
</feature>
<dbReference type="Pfam" id="PF19306">
    <property type="entry name" value="WHD_Lhr"/>
    <property type="match status" value="1"/>
</dbReference>
<dbReference type="InterPro" id="IPR045628">
    <property type="entry name" value="Lhr_WH_dom"/>
</dbReference>
<dbReference type="SMART" id="SM00490">
    <property type="entry name" value="HELICc"/>
    <property type="match status" value="1"/>
</dbReference>
<dbReference type="NCBIfam" id="TIGR04121">
    <property type="entry name" value="DEXH_lig_assoc"/>
    <property type="match status" value="1"/>
</dbReference>
<accession>A0A255YLG3</accession>
<dbReference type="AlphaFoldDB" id="A0A255YLG3"/>
<keyword evidence="4" id="KW-0347">Helicase</keyword>
<dbReference type="Pfam" id="PF00271">
    <property type="entry name" value="Helicase_C"/>
    <property type="match status" value="1"/>
</dbReference>
<sequence>MSLPPITANWFALRGWRPRAHQMAMLDVATKGRHALLTAPTGAGKTLAGFLPSLADLATTPHDGLHTLYISPLKALAVDVQRNLLTPIAEMGLDITVETRTGDTPSDRKARQKARPPQILLTTPESLAILLSAPESLSMMAGVRRVIIDEIHAFGTTKRGDQLSLCLARLQKLAPALQRVGLSATIADPESWAGWLAPDADAAAVEIVRAEAGVDPEIDILAIDDRIPWGGHNGRYAARAVMQQIARSRLAIVFVNTRAVAELVFRDLWAENDEALPIGIHHGSLAPEARRKVEAAMAAGRLRAIVATASLDLGLDWGDVDLVIQMGAPKGASRLLQRTGRANHRMDEASRCLIVPGNRFEFLEALAARDAVAAGELDPDGFRPGGLDVLAQHVVGLVAAAPIHPDELYAEVRSAAPFAGLTRDAFDRVLDYAATGGYALKAYERYQRIVAGRDGLLRLRSAALARQWRMNSGTIVEAVAMNVVFGTGKPGRHGRKLGQVEEYFAGQLRVGDSFMFAGQTLEVTGFDGADIHVRLGRGSPKVPVYAGGRMPMTTRLAARVRGLMNARDRWAAMPDDVREWLELQARVSRLPGHDDVLVETFARDGRWYMAVYGFAGHPAHQTLGMLVTQRMERAGLMPLGFVASDYAMVCWSLEPVDDPRPLFDPTVLEDELADWLAASPFLRRAFREVAIIGGLIERVQPGVQKSGKAMSVSADLIYDVLRKHQPDHLLLTAAWTDARGKLTDVARLADLLEQAHGRLTHVRAAHVTPLAVPSMLTIGRERVGAEADSALLAEAEALIAEALRLD</sequence>
<evidence type="ECO:0000256" key="4">
    <source>
        <dbReference type="ARBA" id="ARBA00022806"/>
    </source>
</evidence>
<dbReference type="GO" id="GO:0005524">
    <property type="term" value="F:ATP binding"/>
    <property type="evidence" value="ECO:0007669"/>
    <property type="project" value="UniProtKB-KW"/>
</dbReference>
<comment type="caution">
    <text evidence="12">The sequence shown here is derived from an EMBL/GenBank/DDBJ whole genome shotgun (WGS) entry which is preliminary data.</text>
</comment>
<keyword evidence="7" id="KW-0234">DNA repair</keyword>
<keyword evidence="12" id="KW-0436">Ligase</keyword>
<dbReference type="InterPro" id="IPR001650">
    <property type="entry name" value="Helicase_C-like"/>
</dbReference>
<dbReference type="Gene3D" id="3.40.50.300">
    <property type="entry name" value="P-loop containing nucleotide triphosphate hydrolases"/>
    <property type="match status" value="2"/>
</dbReference>
<proteinExistence type="inferred from homology"/>
<feature type="domain" description="Helicase ATP-binding" evidence="10">
    <location>
        <begin position="26"/>
        <end position="188"/>
    </location>
</feature>
<dbReference type="RefSeq" id="WP_094473386.1">
    <property type="nucleotide sequence ID" value="NZ_NOXT01000102.1"/>
</dbReference>
<dbReference type="Pfam" id="PF08494">
    <property type="entry name" value="DEAD_assoc"/>
    <property type="match status" value="1"/>
</dbReference>
<keyword evidence="8" id="KW-0413">Isomerase</keyword>
<keyword evidence="13" id="KW-1185">Reference proteome</keyword>
<evidence type="ECO:0000256" key="2">
    <source>
        <dbReference type="ARBA" id="ARBA00022763"/>
    </source>
</evidence>
<evidence type="ECO:0000256" key="6">
    <source>
        <dbReference type="ARBA" id="ARBA00023125"/>
    </source>
</evidence>
<dbReference type="GO" id="GO:0016887">
    <property type="term" value="F:ATP hydrolysis activity"/>
    <property type="evidence" value="ECO:0007669"/>
    <property type="project" value="TreeGrafter"/>
</dbReference>
<dbReference type="SMART" id="SM00487">
    <property type="entry name" value="DEXDc"/>
    <property type="match status" value="1"/>
</dbReference>
<dbReference type="GO" id="GO:0003677">
    <property type="term" value="F:DNA binding"/>
    <property type="evidence" value="ECO:0007669"/>
    <property type="project" value="UniProtKB-KW"/>
</dbReference>
<protein>
    <submittedName>
        <fullName evidence="12">DNA ligase-associated DEXH box helicase</fullName>
    </submittedName>
</protein>
<evidence type="ECO:0000256" key="8">
    <source>
        <dbReference type="ARBA" id="ARBA00023235"/>
    </source>
</evidence>
<dbReference type="InterPro" id="IPR014001">
    <property type="entry name" value="Helicase_ATP-bd"/>
</dbReference>
<dbReference type="SUPFAM" id="SSF52540">
    <property type="entry name" value="P-loop containing nucleoside triphosphate hydrolases"/>
    <property type="match status" value="1"/>
</dbReference>
<dbReference type="OrthoDB" id="9815222at2"/>
<dbReference type="GO" id="GO:0006281">
    <property type="term" value="P:DNA repair"/>
    <property type="evidence" value="ECO:0007669"/>
    <property type="project" value="UniProtKB-KW"/>
</dbReference>
<keyword evidence="1" id="KW-0547">Nucleotide-binding</keyword>
<dbReference type="InterPro" id="IPR011545">
    <property type="entry name" value="DEAD/DEAH_box_helicase_dom"/>
</dbReference>
<evidence type="ECO:0000259" key="10">
    <source>
        <dbReference type="PROSITE" id="PS51192"/>
    </source>
</evidence>
<dbReference type="Pfam" id="PF00270">
    <property type="entry name" value="DEAD"/>
    <property type="match status" value="1"/>
</dbReference>
<evidence type="ECO:0000313" key="12">
    <source>
        <dbReference type="EMBL" id="OYQ30076.1"/>
    </source>
</evidence>
<name>A0A255YLG3_9SPHN</name>
<reference evidence="12 13" key="1">
    <citation type="submission" date="2017-07" db="EMBL/GenBank/DDBJ databases">
        <title>Sandarakinorhabdus cyanobacteriorum sp. nov., a novel bacterium isolated from cyanobacterial aggregates in a eutrophic lake.</title>
        <authorList>
            <person name="Cai H."/>
        </authorList>
    </citation>
    <scope>NUCLEOTIDE SEQUENCE [LARGE SCALE GENOMIC DNA]</scope>
    <source>
        <strain evidence="12 13">TH057</strain>
    </source>
</reference>
<keyword evidence="3" id="KW-0378">Hydrolase</keyword>
<evidence type="ECO:0000259" key="11">
    <source>
        <dbReference type="PROSITE" id="PS51194"/>
    </source>
</evidence>
<evidence type="ECO:0000256" key="5">
    <source>
        <dbReference type="ARBA" id="ARBA00022840"/>
    </source>
</evidence>
<dbReference type="GO" id="GO:0004386">
    <property type="term" value="F:helicase activity"/>
    <property type="evidence" value="ECO:0007669"/>
    <property type="project" value="UniProtKB-KW"/>
</dbReference>
<dbReference type="PIRSF" id="PIRSF037307">
    <property type="entry name" value="Lhr-like_helic_prd"/>
    <property type="match status" value="1"/>
</dbReference>
<dbReference type="Proteomes" id="UP000216991">
    <property type="component" value="Unassembled WGS sequence"/>
</dbReference>
<dbReference type="PROSITE" id="PS51192">
    <property type="entry name" value="HELICASE_ATP_BIND_1"/>
    <property type="match status" value="1"/>
</dbReference>
<comment type="similarity">
    <text evidence="9">Belongs to the Lhr helicase family. Lhr-Core subfamily.</text>
</comment>
<evidence type="ECO:0000256" key="3">
    <source>
        <dbReference type="ARBA" id="ARBA00022801"/>
    </source>
</evidence>
<organism evidence="12 13">
    <name type="scientific">Sandarakinorhabdus cyanobacteriorum</name>
    <dbReference type="NCBI Taxonomy" id="1981098"/>
    <lineage>
        <taxon>Bacteria</taxon>
        <taxon>Pseudomonadati</taxon>
        <taxon>Pseudomonadota</taxon>
        <taxon>Alphaproteobacteria</taxon>
        <taxon>Sphingomonadales</taxon>
        <taxon>Sphingosinicellaceae</taxon>
        <taxon>Sandarakinorhabdus</taxon>
    </lineage>
</organism>
<dbReference type="InterPro" id="IPR013701">
    <property type="entry name" value="Lhr-like_DEAD/DEAH_assoc"/>
</dbReference>